<proteinExistence type="predicted"/>
<evidence type="ECO:0000313" key="2">
    <source>
        <dbReference type="Proteomes" id="UP000829476"/>
    </source>
</evidence>
<dbReference type="InterPro" id="IPR023346">
    <property type="entry name" value="Lysozyme-like_dom_sf"/>
</dbReference>
<dbReference type="SUPFAM" id="SSF53955">
    <property type="entry name" value="Lysozyme-like"/>
    <property type="match status" value="1"/>
</dbReference>
<dbReference type="EMBL" id="CP094326">
    <property type="protein sequence ID" value="UNY98248.1"/>
    <property type="molecule type" value="Genomic_DNA"/>
</dbReference>
<name>A0ABY3YKW9_9FLAO</name>
<dbReference type="RefSeq" id="WP_242936655.1">
    <property type="nucleotide sequence ID" value="NZ_CP094326.1"/>
</dbReference>
<organism evidence="1 2">
    <name type="scientific">Zhouia spongiae</name>
    <dbReference type="NCBI Taxonomy" id="2202721"/>
    <lineage>
        <taxon>Bacteria</taxon>
        <taxon>Pseudomonadati</taxon>
        <taxon>Bacteroidota</taxon>
        <taxon>Flavobacteriia</taxon>
        <taxon>Flavobacteriales</taxon>
        <taxon>Flavobacteriaceae</taxon>
        <taxon>Zhouia</taxon>
    </lineage>
</organism>
<sequence>MRKGTIVLHVIVAVFVLISLGFTYTKKVVVVDEAYVVNEPLKYTVSATGGDITEDTVMPPFLGRSFNGFKEALAFKESGGDYSVVNQFGYMGKYQFGKSTLKLIGIKNTNEFLNDAELQEKAFVANLERNKWVLRNYIKRYAGSVYNGIKVTESGMLAAAHLAGPGAVKKYLLSGGVERFEDGNGVPVTYYMRKFAGYDTSYIVPNKKARI</sequence>
<dbReference type="Gene3D" id="1.10.530.10">
    <property type="match status" value="1"/>
</dbReference>
<dbReference type="Proteomes" id="UP000829476">
    <property type="component" value="Chromosome"/>
</dbReference>
<reference evidence="1 2" key="1">
    <citation type="journal article" date="2018" name="Int. J. Syst. Evol. Microbiol.">
        <title>Zhouia spongiae sp. nov., isolated from a marine sponge.</title>
        <authorList>
            <person name="Zhuang L."/>
            <person name="Lin B."/>
            <person name="Qin F."/>
            <person name="Luo L."/>
        </authorList>
    </citation>
    <scope>NUCLEOTIDE SEQUENCE [LARGE SCALE GENOMIC DNA]</scope>
    <source>
        <strain evidence="1 2">HN-Y44</strain>
    </source>
</reference>
<gene>
    <name evidence="1" type="ORF">MQE36_14295</name>
</gene>
<protein>
    <submittedName>
        <fullName evidence="1">Peptidoglycan-binding protein LysM</fullName>
    </submittedName>
</protein>
<evidence type="ECO:0000313" key="1">
    <source>
        <dbReference type="EMBL" id="UNY98248.1"/>
    </source>
</evidence>
<keyword evidence="2" id="KW-1185">Reference proteome</keyword>
<accession>A0ABY3YKW9</accession>